<feature type="transmembrane region" description="Helical" evidence="3">
    <location>
        <begin position="71"/>
        <end position="92"/>
    </location>
</feature>
<dbReference type="AlphaFoldDB" id="A0A8I1GJU4"/>
<name>A0A8I1GJU4_9HYPH</name>
<dbReference type="RefSeq" id="WP_081796785.1">
    <property type="nucleotide sequence ID" value="NZ_JAEMUK010000088.1"/>
</dbReference>
<dbReference type="InterPro" id="IPR003362">
    <property type="entry name" value="Bact_transf"/>
</dbReference>
<feature type="domain" description="Bacterial sugar transferase" evidence="4">
    <location>
        <begin position="294"/>
        <end position="465"/>
    </location>
</feature>
<keyword evidence="6" id="KW-1185">Reference proteome</keyword>
<organism evidence="5 6">
    <name type="scientific">Rhodomicrobium udaipurense</name>
    <dbReference type="NCBI Taxonomy" id="1202716"/>
    <lineage>
        <taxon>Bacteria</taxon>
        <taxon>Pseudomonadati</taxon>
        <taxon>Pseudomonadota</taxon>
        <taxon>Alphaproteobacteria</taxon>
        <taxon>Hyphomicrobiales</taxon>
        <taxon>Hyphomicrobiaceae</taxon>
        <taxon>Rhodomicrobium</taxon>
    </lineage>
</organism>
<keyword evidence="5" id="KW-0808">Transferase</keyword>
<dbReference type="Proteomes" id="UP000623250">
    <property type="component" value="Unassembled WGS sequence"/>
</dbReference>
<dbReference type="PANTHER" id="PTHR30576:SF8">
    <property type="entry name" value="UNDECAPRENYL-PHOSPHATE GALACTOSE PHOSPHOTRANSFERASE"/>
    <property type="match status" value="1"/>
</dbReference>
<evidence type="ECO:0000313" key="5">
    <source>
        <dbReference type="EMBL" id="MBJ7545182.1"/>
    </source>
</evidence>
<keyword evidence="3" id="KW-1133">Transmembrane helix</keyword>
<feature type="transmembrane region" description="Helical" evidence="3">
    <location>
        <begin position="39"/>
        <end position="59"/>
    </location>
</feature>
<reference evidence="5 6" key="1">
    <citation type="submission" date="2020-12" db="EMBL/GenBank/DDBJ databases">
        <title>Revised draft genomes of Rhodomicrobium vannielii ATCC 17100 and Rhodomicrobium udaipurense JA643.</title>
        <authorList>
            <person name="Conners E.M."/>
            <person name="Davenport E.J."/>
            <person name="Bose A."/>
        </authorList>
    </citation>
    <scope>NUCLEOTIDE SEQUENCE [LARGE SCALE GENOMIC DNA]</scope>
    <source>
        <strain evidence="5 6">JA643</strain>
    </source>
</reference>
<gene>
    <name evidence="5" type="ORF">JDN41_16650</name>
</gene>
<keyword evidence="2" id="KW-0270">Exopolysaccharide synthesis</keyword>
<feature type="transmembrane region" description="Helical" evidence="3">
    <location>
        <begin position="98"/>
        <end position="120"/>
    </location>
</feature>
<comment type="caution">
    <text evidence="5">The sequence shown here is derived from an EMBL/GenBank/DDBJ whole genome shotgun (WGS) entry which is preliminary data.</text>
</comment>
<evidence type="ECO:0000256" key="3">
    <source>
        <dbReference type="SAM" id="Phobius"/>
    </source>
</evidence>
<protein>
    <submittedName>
        <fullName evidence="5">Sugar transferase</fullName>
    </submittedName>
</protein>
<dbReference type="Pfam" id="PF02397">
    <property type="entry name" value="Bac_transf"/>
    <property type="match status" value="1"/>
</dbReference>
<dbReference type="GO" id="GO:0000271">
    <property type="term" value="P:polysaccharide biosynthetic process"/>
    <property type="evidence" value="ECO:0007669"/>
    <property type="project" value="UniProtKB-KW"/>
</dbReference>
<dbReference type="GO" id="GO:0016780">
    <property type="term" value="F:phosphotransferase activity, for other substituted phosphate groups"/>
    <property type="evidence" value="ECO:0007669"/>
    <property type="project" value="TreeGrafter"/>
</dbReference>
<dbReference type="PANTHER" id="PTHR30576">
    <property type="entry name" value="COLANIC BIOSYNTHESIS UDP-GLUCOSE LIPID CARRIER TRANSFERASE"/>
    <property type="match status" value="1"/>
</dbReference>
<evidence type="ECO:0000313" key="6">
    <source>
        <dbReference type="Proteomes" id="UP000623250"/>
    </source>
</evidence>
<evidence type="ECO:0000256" key="2">
    <source>
        <dbReference type="ARBA" id="ARBA00023169"/>
    </source>
</evidence>
<sequence length="500" mass="55411">MPRLGLLSLDVSLVGVGSLLALALRENFDLTRDRLLEFVPYFTATLVIAFLVFAIGGITRAIWRFSSQSEYLKITATLTLVIIGAVLITFAYNRLDGVARSLPLIQCLVCVALLIGARVLHKIAHDGRQIRKASAGFLRHTDAEPVSTLLVVGISRLAETYLQAITELAPGRIVIAGVVGRTDRHVGRLVATHPVLGELRDIDDILNDLEVHGITIDKIVVATSFDALTAVDRATLLTLERSRNITVQFLAEPLGLDLKPQATPYRSNRPSELSFEIPPLELLKISKRRYWKLKRAIDATVAFAALVIFAPFMVIVALVVAATVGFPVIFWQQRPGLGGTPFRLYKFRTMKAAHTFDGRRLSDEERLSSIGTLMRRLRLDEWPQLFNIMRGDMSIIGPRPLLPCDQSEAYRARLLVRPGLTGWAQVVGGRTISPEDKAALDVWYVRNASLRLDLEIAARTIPMVLFGERICIPAIERAWRDLSAGGVLKGKLAYKTENVL</sequence>
<feature type="transmembrane region" description="Helical" evidence="3">
    <location>
        <begin position="297"/>
        <end position="330"/>
    </location>
</feature>
<comment type="similarity">
    <text evidence="1">Belongs to the bacterial sugar transferase family.</text>
</comment>
<keyword evidence="3" id="KW-0812">Transmembrane</keyword>
<evidence type="ECO:0000259" key="4">
    <source>
        <dbReference type="Pfam" id="PF02397"/>
    </source>
</evidence>
<dbReference type="EMBL" id="JAEMUK010000088">
    <property type="protein sequence ID" value="MBJ7545182.1"/>
    <property type="molecule type" value="Genomic_DNA"/>
</dbReference>
<accession>A0A8I1GJU4</accession>
<keyword evidence="3" id="KW-0472">Membrane</keyword>
<evidence type="ECO:0000256" key="1">
    <source>
        <dbReference type="ARBA" id="ARBA00006464"/>
    </source>
</evidence>
<proteinExistence type="inferred from homology"/>